<reference evidence="1 2" key="1">
    <citation type="submission" date="2014-04" db="EMBL/GenBank/DDBJ databases">
        <authorList>
            <consortium name="DOE Joint Genome Institute"/>
            <person name="Kuo A."/>
            <person name="Kohler A."/>
            <person name="Jargeat P."/>
            <person name="Nagy L.G."/>
            <person name="Floudas D."/>
            <person name="Copeland A."/>
            <person name="Barry K.W."/>
            <person name="Cichocki N."/>
            <person name="Veneault-Fourrey C."/>
            <person name="LaButti K."/>
            <person name="Lindquist E.A."/>
            <person name="Lipzen A."/>
            <person name="Lundell T."/>
            <person name="Morin E."/>
            <person name="Murat C."/>
            <person name="Sun H."/>
            <person name="Tunlid A."/>
            <person name="Henrissat B."/>
            <person name="Grigoriev I.V."/>
            <person name="Hibbett D.S."/>
            <person name="Martin F."/>
            <person name="Nordberg H.P."/>
            <person name="Cantor M.N."/>
            <person name="Hua S.X."/>
        </authorList>
    </citation>
    <scope>NUCLEOTIDE SEQUENCE [LARGE SCALE GENOMIC DNA]</scope>
    <source>
        <strain evidence="1 2">Ve08.2h10</strain>
    </source>
</reference>
<protein>
    <submittedName>
        <fullName evidence="1">Uncharacterized protein</fullName>
    </submittedName>
</protein>
<gene>
    <name evidence="1" type="ORF">PAXRUDRAFT_612271</name>
</gene>
<dbReference type="HOGENOM" id="CLU_2134328_0_0_1"/>
<proteinExistence type="predicted"/>
<evidence type="ECO:0000313" key="1">
    <source>
        <dbReference type="EMBL" id="KIK91801.1"/>
    </source>
</evidence>
<reference evidence="2" key="2">
    <citation type="submission" date="2015-01" db="EMBL/GenBank/DDBJ databases">
        <title>Evolutionary Origins and Diversification of the Mycorrhizal Mutualists.</title>
        <authorList>
            <consortium name="DOE Joint Genome Institute"/>
            <consortium name="Mycorrhizal Genomics Consortium"/>
            <person name="Kohler A."/>
            <person name="Kuo A."/>
            <person name="Nagy L.G."/>
            <person name="Floudas D."/>
            <person name="Copeland A."/>
            <person name="Barry K.W."/>
            <person name="Cichocki N."/>
            <person name="Veneault-Fourrey C."/>
            <person name="LaButti K."/>
            <person name="Lindquist E.A."/>
            <person name="Lipzen A."/>
            <person name="Lundell T."/>
            <person name="Morin E."/>
            <person name="Murat C."/>
            <person name="Riley R."/>
            <person name="Ohm R."/>
            <person name="Sun H."/>
            <person name="Tunlid A."/>
            <person name="Henrissat B."/>
            <person name="Grigoriev I.V."/>
            <person name="Hibbett D.S."/>
            <person name="Martin F."/>
        </authorList>
    </citation>
    <scope>NUCLEOTIDE SEQUENCE [LARGE SCALE GENOMIC DNA]</scope>
    <source>
        <strain evidence="2">Ve08.2h10</strain>
    </source>
</reference>
<name>A0A0D0DTE1_9AGAM</name>
<dbReference type="EMBL" id="KN825347">
    <property type="protein sequence ID" value="KIK91801.1"/>
    <property type="molecule type" value="Genomic_DNA"/>
</dbReference>
<dbReference type="Proteomes" id="UP000054538">
    <property type="component" value="Unassembled WGS sequence"/>
</dbReference>
<organism evidence="1 2">
    <name type="scientific">Paxillus rubicundulus Ve08.2h10</name>
    <dbReference type="NCBI Taxonomy" id="930991"/>
    <lineage>
        <taxon>Eukaryota</taxon>
        <taxon>Fungi</taxon>
        <taxon>Dikarya</taxon>
        <taxon>Basidiomycota</taxon>
        <taxon>Agaricomycotina</taxon>
        <taxon>Agaricomycetes</taxon>
        <taxon>Agaricomycetidae</taxon>
        <taxon>Boletales</taxon>
        <taxon>Paxilineae</taxon>
        <taxon>Paxillaceae</taxon>
        <taxon>Paxillus</taxon>
    </lineage>
</organism>
<accession>A0A0D0DTE1</accession>
<dbReference type="InParanoid" id="A0A0D0DTE1"/>
<keyword evidence="2" id="KW-1185">Reference proteome</keyword>
<dbReference type="AlphaFoldDB" id="A0A0D0DTE1"/>
<evidence type="ECO:0000313" key="2">
    <source>
        <dbReference type="Proteomes" id="UP000054538"/>
    </source>
</evidence>
<sequence>MVLKWVSRFAMSGLTMYSSLRRLRLLYPYWQHQRQPPAWPQPLFIRFAILRLPLAERCCSFPSNLTIPATNKYVSFRQFFAAVVVYCQNGTKKSHVDGIPCIKPSASCRKFCG</sequence>